<keyword evidence="2" id="KW-1185">Reference proteome</keyword>
<proteinExistence type="predicted"/>
<protein>
    <submittedName>
        <fullName evidence="1">Uncharacterized protein</fullName>
    </submittedName>
</protein>
<dbReference type="EMBL" id="CADIJR010000002">
    <property type="protein sequence ID" value="CAB3627625.1"/>
    <property type="molecule type" value="Genomic_DNA"/>
</dbReference>
<name>A0A6J4ZIJ9_9BURK</name>
<accession>A0A6J4ZIJ9</accession>
<evidence type="ECO:0000313" key="2">
    <source>
        <dbReference type="Proteomes" id="UP000507979"/>
    </source>
</evidence>
<sequence>MARKQETVTISAEGRDKGKVFVLTELSAYEAEDWAGRALFALMNAGVQIPDNIAEAGLAGVAALGMTALTKLPYDSAKPLLDKMMECVEIQPSANVTRRLIPDDIEEVATLLTLRKHVLGLHMDFSMAAAKSTSASKPGTAAARG</sequence>
<reference evidence="1 2" key="1">
    <citation type="submission" date="2020-04" db="EMBL/GenBank/DDBJ databases">
        <authorList>
            <person name="De Canck E."/>
        </authorList>
    </citation>
    <scope>NUCLEOTIDE SEQUENCE [LARGE SCALE GENOMIC DNA]</scope>
    <source>
        <strain evidence="1 2">LMG 26845</strain>
    </source>
</reference>
<dbReference type="Proteomes" id="UP000507979">
    <property type="component" value="Unassembled WGS sequence"/>
</dbReference>
<organism evidence="1 2">
    <name type="scientific">Achromobacter insuavis</name>
    <dbReference type="NCBI Taxonomy" id="1287735"/>
    <lineage>
        <taxon>Bacteria</taxon>
        <taxon>Pseudomonadati</taxon>
        <taxon>Pseudomonadota</taxon>
        <taxon>Betaproteobacteria</taxon>
        <taxon>Burkholderiales</taxon>
        <taxon>Alcaligenaceae</taxon>
        <taxon>Achromobacter</taxon>
    </lineage>
</organism>
<dbReference type="AlphaFoldDB" id="A0A6J4ZIJ9"/>
<evidence type="ECO:0000313" key="1">
    <source>
        <dbReference type="EMBL" id="CAB3627625.1"/>
    </source>
</evidence>
<gene>
    <name evidence="1" type="ORF">LMG26845_00463</name>
</gene>